<proteinExistence type="predicted"/>
<feature type="chain" id="PRO_5046524246" evidence="1">
    <location>
        <begin position="22"/>
        <end position="112"/>
    </location>
</feature>
<evidence type="ECO:0000313" key="3">
    <source>
        <dbReference type="Proteomes" id="UP000294003"/>
    </source>
</evidence>
<name>A0ABY0HF90_9PEZI</name>
<accession>A0ABY0HF90</accession>
<organism evidence="2 3">
    <name type="scientific">Monosporascus cannonballus</name>
    <dbReference type="NCBI Taxonomy" id="155416"/>
    <lineage>
        <taxon>Eukaryota</taxon>
        <taxon>Fungi</taxon>
        <taxon>Dikarya</taxon>
        <taxon>Ascomycota</taxon>
        <taxon>Pezizomycotina</taxon>
        <taxon>Sordariomycetes</taxon>
        <taxon>Xylariomycetidae</taxon>
        <taxon>Xylariales</taxon>
        <taxon>Xylariales incertae sedis</taxon>
        <taxon>Monosporascus</taxon>
    </lineage>
</organism>
<gene>
    <name evidence="2" type="ORF">DL762_001830</name>
</gene>
<protein>
    <submittedName>
        <fullName evidence="2">Uncharacterized protein</fullName>
    </submittedName>
</protein>
<feature type="signal peptide" evidence="1">
    <location>
        <begin position="1"/>
        <end position="21"/>
    </location>
</feature>
<dbReference type="Proteomes" id="UP000294003">
    <property type="component" value="Unassembled WGS sequence"/>
</dbReference>
<sequence>MRLSLAVVFSTSLIFTPSVLADDHPSCTCHNGDSYNWRITTLACKEYAKSGYENSNVIYDTPSGRCVQATSGDYLMGDEWEAACRAIAQSGFECADGQGTCFAKTDSVRGWC</sequence>
<keyword evidence="3" id="KW-1185">Reference proteome</keyword>
<evidence type="ECO:0000256" key="1">
    <source>
        <dbReference type="SAM" id="SignalP"/>
    </source>
</evidence>
<evidence type="ECO:0000313" key="2">
    <source>
        <dbReference type="EMBL" id="RYO92095.1"/>
    </source>
</evidence>
<reference evidence="2 3" key="1">
    <citation type="submission" date="2018-06" db="EMBL/GenBank/DDBJ databases">
        <title>Complete Genomes of Monosporascus.</title>
        <authorList>
            <person name="Robinson A.J."/>
            <person name="Natvig D.O."/>
        </authorList>
    </citation>
    <scope>NUCLEOTIDE SEQUENCE [LARGE SCALE GENOMIC DNA]</scope>
    <source>
        <strain evidence="2 3">CBS 609.92</strain>
    </source>
</reference>
<keyword evidence="1" id="KW-0732">Signal</keyword>
<dbReference type="EMBL" id="QJNS01000032">
    <property type="protein sequence ID" value="RYO92095.1"/>
    <property type="molecule type" value="Genomic_DNA"/>
</dbReference>
<comment type="caution">
    <text evidence="2">The sequence shown here is derived from an EMBL/GenBank/DDBJ whole genome shotgun (WGS) entry which is preliminary data.</text>
</comment>